<evidence type="ECO:0000313" key="2">
    <source>
        <dbReference type="Proteomes" id="UP001596050"/>
    </source>
</evidence>
<accession>A0ABW0KZ80</accession>
<organism evidence="1 2">
    <name type="scientific">Massilia niabensis</name>
    <dbReference type="NCBI Taxonomy" id="544910"/>
    <lineage>
        <taxon>Bacteria</taxon>
        <taxon>Pseudomonadati</taxon>
        <taxon>Pseudomonadota</taxon>
        <taxon>Betaproteobacteria</taxon>
        <taxon>Burkholderiales</taxon>
        <taxon>Oxalobacteraceae</taxon>
        <taxon>Telluria group</taxon>
        <taxon>Massilia</taxon>
    </lineage>
</organism>
<proteinExistence type="predicted"/>
<dbReference type="EMBL" id="JBHSMU010000004">
    <property type="protein sequence ID" value="MFC5458838.1"/>
    <property type="molecule type" value="Genomic_DNA"/>
</dbReference>
<evidence type="ECO:0000313" key="1">
    <source>
        <dbReference type="EMBL" id="MFC5458838.1"/>
    </source>
</evidence>
<sequence length="221" mass="22921">MRGSAAHSFPRRPLAPLALTLGLHLLLVLAWMNGASPGLQRELAERVSTFVLVQPLPASRPKPSTSAAVPRPRARLPVPVPVPVQASAPVAPAASEAVDAAPLPDAPPAPSPALPGDLLASSRRMAGGVDRALRNGSSPITAEPDRKWERFATAFAAARTSVYRDTILESYTAGDGVTIYRKTVGDRAACYRSGSAGGLGPADGHSAGNIRCPTGASWTRL</sequence>
<dbReference type="RefSeq" id="WP_379780081.1">
    <property type="nucleotide sequence ID" value="NZ_JBHSMU010000004.1"/>
</dbReference>
<comment type="caution">
    <text evidence="1">The sequence shown here is derived from an EMBL/GenBank/DDBJ whole genome shotgun (WGS) entry which is preliminary data.</text>
</comment>
<reference evidence="2" key="1">
    <citation type="journal article" date="2019" name="Int. J. Syst. Evol. Microbiol.">
        <title>The Global Catalogue of Microorganisms (GCM) 10K type strain sequencing project: providing services to taxonomists for standard genome sequencing and annotation.</title>
        <authorList>
            <consortium name="The Broad Institute Genomics Platform"/>
            <consortium name="The Broad Institute Genome Sequencing Center for Infectious Disease"/>
            <person name="Wu L."/>
            <person name="Ma J."/>
        </authorList>
    </citation>
    <scope>NUCLEOTIDE SEQUENCE [LARGE SCALE GENOMIC DNA]</scope>
    <source>
        <strain evidence="2">KACC 12649</strain>
    </source>
</reference>
<gene>
    <name evidence="1" type="ORF">ACFPN5_03305</name>
</gene>
<protein>
    <submittedName>
        <fullName evidence="1">Uncharacterized protein</fullName>
    </submittedName>
</protein>
<name>A0ABW0KZ80_9BURK</name>
<keyword evidence="2" id="KW-1185">Reference proteome</keyword>
<dbReference type="Proteomes" id="UP001596050">
    <property type="component" value="Unassembled WGS sequence"/>
</dbReference>